<feature type="domain" description="HTH araC/xylS-type" evidence="4">
    <location>
        <begin position="8"/>
        <end position="106"/>
    </location>
</feature>
<keyword evidence="2" id="KW-0238">DNA-binding</keyword>
<evidence type="ECO:0000256" key="2">
    <source>
        <dbReference type="ARBA" id="ARBA00023125"/>
    </source>
</evidence>
<keyword evidence="3" id="KW-0804">Transcription</keyword>
<dbReference type="SUPFAM" id="SSF46689">
    <property type="entry name" value="Homeodomain-like"/>
    <property type="match status" value="2"/>
</dbReference>
<evidence type="ECO:0000259" key="5">
    <source>
        <dbReference type="PROSITE" id="PS50003"/>
    </source>
</evidence>
<evidence type="ECO:0000313" key="7">
    <source>
        <dbReference type="Proteomes" id="UP000183047"/>
    </source>
</evidence>
<dbReference type="InterPro" id="IPR001849">
    <property type="entry name" value="PH_domain"/>
</dbReference>
<dbReference type="InterPro" id="IPR010499">
    <property type="entry name" value="AraC_E-bd"/>
</dbReference>
<dbReference type="RefSeq" id="WP_074462088.1">
    <property type="nucleotide sequence ID" value="NZ_FMUR01000008.1"/>
</dbReference>
<protein>
    <submittedName>
        <fullName evidence="6">AraC family transcriptional regulator</fullName>
    </submittedName>
</protein>
<dbReference type="Gene3D" id="3.20.80.10">
    <property type="entry name" value="Regulatory factor, effector binding domain"/>
    <property type="match status" value="1"/>
</dbReference>
<dbReference type="SMART" id="SM00342">
    <property type="entry name" value="HTH_ARAC"/>
    <property type="match status" value="1"/>
</dbReference>
<dbReference type="InterPro" id="IPR009057">
    <property type="entry name" value="Homeodomain-like_sf"/>
</dbReference>
<dbReference type="InterPro" id="IPR011256">
    <property type="entry name" value="Reg_factor_effector_dom_sf"/>
</dbReference>
<dbReference type="InterPro" id="IPR050959">
    <property type="entry name" value="MarA-like"/>
</dbReference>
<dbReference type="Gene3D" id="1.10.10.60">
    <property type="entry name" value="Homeodomain-like"/>
    <property type="match status" value="2"/>
</dbReference>
<dbReference type="Pfam" id="PF14526">
    <property type="entry name" value="Cass2"/>
    <property type="match status" value="1"/>
</dbReference>
<dbReference type="EMBL" id="FMUR01000008">
    <property type="protein sequence ID" value="SCY12087.1"/>
    <property type="molecule type" value="Genomic_DNA"/>
</dbReference>
<dbReference type="InterPro" id="IPR029441">
    <property type="entry name" value="Cass2"/>
</dbReference>
<dbReference type="PANTHER" id="PTHR47504">
    <property type="entry name" value="RIGHT ORIGIN-BINDING PROTEIN"/>
    <property type="match status" value="1"/>
</dbReference>
<reference evidence="7" key="1">
    <citation type="submission" date="2016-10" db="EMBL/GenBank/DDBJ databases">
        <authorList>
            <person name="Varghese N."/>
            <person name="Submissions S."/>
        </authorList>
    </citation>
    <scope>NUCLEOTIDE SEQUENCE [LARGE SCALE GENOMIC DNA]</scope>
    <source>
        <strain evidence="7">XBD2006</strain>
    </source>
</reference>
<evidence type="ECO:0000313" key="6">
    <source>
        <dbReference type="EMBL" id="SCY12087.1"/>
    </source>
</evidence>
<accession>A0A1G5DC13</accession>
<organism evidence="6 7">
    <name type="scientific">Butyrivibrio hungatei</name>
    <dbReference type="NCBI Taxonomy" id="185008"/>
    <lineage>
        <taxon>Bacteria</taxon>
        <taxon>Bacillati</taxon>
        <taxon>Bacillota</taxon>
        <taxon>Clostridia</taxon>
        <taxon>Lachnospirales</taxon>
        <taxon>Lachnospiraceae</taxon>
        <taxon>Butyrivibrio</taxon>
    </lineage>
</organism>
<dbReference type="Proteomes" id="UP000183047">
    <property type="component" value="Unassembled WGS sequence"/>
</dbReference>
<dbReference type="SMART" id="SM00871">
    <property type="entry name" value="AraC_E_bind"/>
    <property type="match status" value="1"/>
</dbReference>
<sequence length="296" mass="34187">MEWIEALQKAITYIEEHLLEEINYEDVARQVHTSSYEFHRAFSFVTGLTANAYIRNRRLSLAGKELVETDAKITDLAMKYGYETPESFTKAFTRFHGVAPKTAREEAGKLVLFNPLTITISVKGGKSMDYRIVQTKEKKFIALVREFSNAIINDEANHDVADFWGECNSKQMLSPIYMLREDGKRDLYGLCSPTKEGKDTFEYGIGIIIDEDTKEFDQADLEKKGFRIWDVNPGTYVVFDCVGEDGDCIAKTWVKFYKEFLPQMGYEASEETDYELYYDGTRPDIFCELWIPIKKK</sequence>
<dbReference type="OrthoDB" id="9801123at2"/>
<evidence type="ECO:0000256" key="3">
    <source>
        <dbReference type="ARBA" id="ARBA00023163"/>
    </source>
</evidence>
<feature type="domain" description="PH" evidence="5">
    <location>
        <begin position="1"/>
        <end position="12"/>
    </location>
</feature>
<dbReference type="AlphaFoldDB" id="A0A1G5DC13"/>
<evidence type="ECO:0000259" key="4">
    <source>
        <dbReference type="PROSITE" id="PS01124"/>
    </source>
</evidence>
<dbReference type="GO" id="GO:0003700">
    <property type="term" value="F:DNA-binding transcription factor activity"/>
    <property type="evidence" value="ECO:0007669"/>
    <property type="project" value="InterPro"/>
</dbReference>
<name>A0A1G5DC13_9FIRM</name>
<gene>
    <name evidence="6" type="ORF">SAMN02910451_01438</name>
</gene>
<keyword evidence="7" id="KW-1185">Reference proteome</keyword>
<dbReference type="Pfam" id="PF12833">
    <property type="entry name" value="HTH_18"/>
    <property type="match status" value="1"/>
</dbReference>
<dbReference type="PROSITE" id="PS50003">
    <property type="entry name" value="PH_DOMAIN"/>
    <property type="match status" value="1"/>
</dbReference>
<keyword evidence="1" id="KW-0805">Transcription regulation</keyword>
<proteinExistence type="predicted"/>
<evidence type="ECO:0000256" key="1">
    <source>
        <dbReference type="ARBA" id="ARBA00023015"/>
    </source>
</evidence>
<dbReference type="SUPFAM" id="SSF55136">
    <property type="entry name" value="Probable bacterial effector-binding domain"/>
    <property type="match status" value="1"/>
</dbReference>
<dbReference type="PANTHER" id="PTHR47504:SF5">
    <property type="entry name" value="RIGHT ORIGIN-BINDING PROTEIN"/>
    <property type="match status" value="1"/>
</dbReference>
<dbReference type="PROSITE" id="PS01124">
    <property type="entry name" value="HTH_ARAC_FAMILY_2"/>
    <property type="match status" value="1"/>
</dbReference>
<dbReference type="GO" id="GO:0043565">
    <property type="term" value="F:sequence-specific DNA binding"/>
    <property type="evidence" value="ECO:0007669"/>
    <property type="project" value="InterPro"/>
</dbReference>
<dbReference type="InterPro" id="IPR018060">
    <property type="entry name" value="HTH_AraC"/>
</dbReference>